<accession>A0A550C4X8</accession>
<dbReference type="SUPFAM" id="SSF55331">
    <property type="entry name" value="Tautomerase/MIF"/>
    <property type="match status" value="1"/>
</dbReference>
<evidence type="ECO:0000256" key="1">
    <source>
        <dbReference type="ARBA" id="ARBA00004613"/>
    </source>
</evidence>
<dbReference type="PANTHER" id="PTHR11954">
    <property type="entry name" value="D-DOPACHROME DECARBOXYLASE"/>
    <property type="match status" value="1"/>
</dbReference>
<evidence type="ECO:0000256" key="4">
    <source>
        <dbReference type="ARBA" id="ARBA00022525"/>
    </source>
</evidence>
<dbReference type="GO" id="GO:0004167">
    <property type="term" value="F:dopachrome isomerase activity"/>
    <property type="evidence" value="ECO:0007669"/>
    <property type="project" value="UniProtKB-EC"/>
</dbReference>
<evidence type="ECO:0000256" key="9">
    <source>
        <dbReference type="ARBA" id="ARBA00039086"/>
    </source>
</evidence>
<comment type="catalytic activity">
    <reaction evidence="6">
        <text>3-phenylpyruvate = enol-phenylpyruvate</text>
        <dbReference type="Rhea" id="RHEA:17097"/>
        <dbReference type="ChEBI" id="CHEBI:16815"/>
        <dbReference type="ChEBI" id="CHEBI:18005"/>
        <dbReference type="EC" id="5.3.2.1"/>
    </reaction>
</comment>
<keyword evidence="5" id="KW-0413">Isomerase</keyword>
<dbReference type="PANTHER" id="PTHR11954:SF6">
    <property type="entry name" value="MACROPHAGE MIGRATION INHIBITORY FACTOR"/>
    <property type="match status" value="1"/>
</dbReference>
<evidence type="ECO:0000313" key="13">
    <source>
        <dbReference type="EMBL" id="TRM59863.1"/>
    </source>
</evidence>
<dbReference type="GO" id="GO:0005615">
    <property type="term" value="C:extracellular space"/>
    <property type="evidence" value="ECO:0007669"/>
    <property type="project" value="UniProtKB-KW"/>
</dbReference>
<comment type="similarity">
    <text evidence="2">Belongs to the MIF family.</text>
</comment>
<evidence type="ECO:0000256" key="12">
    <source>
        <dbReference type="ARBA" id="ARBA00042730"/>
    </source>
</evidence>
<comment type="caution">
    <text evidence="13">The sequence shown here is derived from an EMBL/GenBank/DDBJ whole genome shotgun (WGS) entry which is preliminary data.</text>
</comment>
<evidence type="ECO:0000256" key="5">
    <source>
        <dbReference type="ARBA" id="ARBA00023235"/>
    </source>
</evidence>
<dbReference type="GO" id="GO:0050178">
    <property type="term" value="F:phenylpyruvate tautomerase activity"/>
    <property type="evidence" value="ECO:0007669"/>
    <property type="project" value="UniProtKB-EC"/>
</dbReference>
<protein>
    <recommendedName>
        <fullName evidence="12">L-dopachrome isomerase</fullName>
        <ecNumber evidence="9">5.3.2.1</ecNumber>
        <ecNumber evidence="8">5.3.3.12</ecNumber>
    </recommendedName>
    <alternativeName>
        <fullName evidence="10">L-dopachrome tautomerase</fullName>
    </alternativeName>
    <alternativeName>
        <fullName evidence="11">Phenylpyruvate tautomerase</fullName>
    </alternativeName>
</protein>
<evidence type="ECO:0000256" key="8">
    <source>
        <dbReference type="ARBA" id="ARBA00038932"/>
    </source>
</evidence>
<proteinExistence type="inferred from homology"/>
<evidence type="ECO:0000256" key="7">
    <source>
        <dbReference type="ARBA" id="ARBA00036823"/>
    </source>
</evidence>
<keyword evidence="4" id="KW-0964">Secreted</keyword>
<organism evidence="13 14">
    <name type="scientific">Schizophyllum amplum</name>
    <dbReference type="NCBI Taxonomy" id="97359"/>
    <lineage>
        <taxon>Eukaryota</taxon>
        <taxon>Fungi</taxon>
        <taxon>Dikarya</taxon>
        <taxon>Basidiomycota</taxon>
        <taxon>Agaricomycotina</taxon>
        <taxon>Agaricomycetes</taxon>
        <taxon>Agaricomycetidae</taxon>
        <taxon>Agaricales</taxon>
        <taxon>Schizophyllaceae</taxon>
        <taxon>Schizophyllum</taxon>
    </lineage>
</organism>
<dbReference type="OrthoDB" id="255819at2759"/>
<evidence type="ECO:0000313" key="14">
    <source>
        <dbReference type="Proteomes" id="UP000320762"/>
    </source>
</evidence>
<dbReference type="STRING" id="97359.A0A550C4X8"/>
<dbReference type="AlphaFoldDB" id="A0A550C4X8"/>
<dbReference type="EMBL" id="VDMD01000025">
    <property type="protein sequence ID" value="TRM59863.1"/>
    <property type="molecule type" value="Genomic_DNA"/>
</dbReference>
<comment type="catalytic activity">
    <reaction evidence="7">
        <text>L-dopachrome = 5,6-dihydroxyindole-2-carboxylate</text>
        <dbReference type="Rhea" id="RHEA:13041"/>
        <dbReference type="ChEBI" id="CHEBI:16875"/>
        <dbReference type="ChEBI" id="CHEBI:57509"/>
        <dbReference type="EC" id="5.3.3.12"/>
    </reaction>
</comment>
<evidence type="ECO:0000256" key="10">
    <source>
        <dbReference type="ARBA" id="ARBA00041631"/>
    </source>
</evidence>
<dbReference type="Gene3D" id="3.30.429.10">
    <property type="entry name" value="Macrophage Migration Inhibitory Factor"/>
    <property type="match status" value="1"/>
</dbReference>
<comment type="subcellular location">
    <subcellularLocation>
        <location evidence="1">Secreted</location>
    </subcellularLocation>
</comment>
<keyword evidence="14" id="KW-1185">Reference proteome</keyword>
<evidence type="ECO:0000256" key="6">
    <source>
        <dbReference type="ARBA" id="ARBA00036735"/>
    </source>
</evidence>
<reference evidence="13 14" key="1">
    <citation type="journal article" date="2019" name="New Phytol.">
        <title>Comparative genomics reveals unique wood-decay strategies and fruiting body development in the Schizophyllaceae.</title>
        <authorList>
            <person name="Almasi E."/>
            <person name="Sahu N."/>
            <person name="Krizsan K."/>
            <person name="Balint B."/>
            <person name="Kovacs G.M."/>
            <person name="Kiss B."/>
            <person name="Cseklye J."/>
            <person name="Drula E."/>
            <person name="Henrissat B."/>
            <person name="Nagy I."/>
            <person name="Chovatia M."/>
            <person name="Adam C."/>
            <person name="LaButti K."/>
            <person name="Lipzen A."/>
            <person name="Riley R."/>
            <person name="Grigoriev I.V."/>
            <person name="Nagy L.G."/>
        </authorList>
    </citation>
    <scope>NUCLEOTIDE SEQUENCE [LARGE SCALE GENOMIC DNA]</scope>
    <source>
        <strain evidence="13 14">NL-1724</strain>
    </source>
</reference>
<dbReference type="InterPro" id="IPR014347">
    <property type="entry name" value="Tautomerase/MIF_sf"/>
</dbReference>
<keyword evidence="3" id="KW-0202">Cytokine</keyword>
<dbReference type="InterPro" id="IPR001398">
    <property type="entry name" value="Macrophage_inhib_fac"/>
</dbReference>
<evidence type="ECO:0000256" key="3">
    <source>
        <dbReference type="ARBA" id="ARBA00022514"/>
    </source>
</evidence>
<dbReference type="Pfam" id="PF01187">
    <property type="entry name" value="MIF"/>
    <property type="match status" value="1"/>
</dbReference>
<dbReference type="EC" id="5.3.2.1" evidence="9"/>
<evidence type="ECO:0000256" key="11">
    <source>
        <dbReference type="ARBA" id="ARBA00041912"/>
    </source>
</evidence>
<name>A0A550C4X8_9AGAR</name>
<evidence type="ECO:0000256" key="2">
    <source>
        <dbReference type="ARBA" id="ARBA00005851"/>
    </source>
</evidence>
<dbReference type="Proteomes" id="UP000320762">
    <property type="component" value="Unassembled WGS sequence"/>
</dbReference>
<gene>
    <name evidence="13" type="ORF">BD626DRAFT_572267</name>
</gene>
<dbReference type="EC" id="5.3.3.12" evidence="8"/>
<sequence>MPILDLTTNVKPTDEKAFVLAFSKAAAEALDRPEEYVQVNVTYNPYLCNAGTLDPSVQLHLAAIGRLGVTQNQTIGDKLKTFFEEQLSVPKSRSRILYYDPDAISTENILDSVSHCFT</sequence>